<keyword evidence="2" id="KW-1133">Transmembrane helix</keyword>
<keyword evidence="2" id="KW-0812">Transmembrane</keyword>
<gene>
    <name evidence="3" type="ORF">ACFQ02_03885</name>
</gene>
<comment type="caution">
    <text evidence="3">The sequence shown here is derived from an EMBL/GenBank/DDBJ whole genome shotgun (WGS) entry which is preliminary data.</text>
</comment>
<evidence type="ECO:0000256" key="2">
    <source>
        <dbReference type="SAM" id="Phobius"/>
    </source>
</evidence>
<keyword evidence="2" id="KW-0472">Membrane</keyword>
<feature type="region of interest" description="Disordered" evidence="1">
    <location>
        <begin position="77"/>
        <end position="110"/>
    </location>
</feature>
<feature type="transmembrane region" description="Helical" evidence="2">
    <location>
        <begin position="12"/>
        <end position="32"/>
    </location>
</feature>
<dbReference type="Proteomes" id="UP001596996">
    <property type="component" value="Unassembled WGS sequence"/>
</dbReference>
<dbReference type="RefSeq" id="WP_380819557.1">
    <property type="nucleotide sequence ID" value="NZ_JBHTJN010000008.1"/>
</dbReference>
<evidence type="ECO:0000256" key="1">
    <source>
        <dbReference type="SAM" id="MobiDB-lite"/>
    </source>
</evidence>
<name>A0ABW3I836_9PAST</name>
<reference evidence="4" key="1">
    <citation type="journal article" date="2019" name="Int. J. Syst. Evol. Microbiol.">
        <title>The Global Catalogue of Microorganisms (GCM) 10K type strain sequencing project: providing services to taxonomists for standard genome sequencing and annotation.</title>
        <authorList>
            <consortium name="The Broad Institute Genomics Platform"/>
            <consortium name="The Broad Institute Genome Sequencing Center for Infectious Disease"/>
            <person name="Wu L."/>
            <person name="Ma J."/>
        </authorList>
    </citation>
    <scope>NUCLEOTIDE SEQUENCE [LARGE SCALE GENOMIC DNA]</scope>
    <source>
        <strain evidence="4">CCUG 61707</strain>
    </source>
</reference>
<protein>
    <submittedName>
        <fullName evidence="3">Uncharacterized protein</fullName>
    </submittedName>
</protein>
<sequence>MLTQLIGAMLNVKTLIFAIIAFLVCRNAYLYFYNERQAEELQQLRQETQLAINRLDHFVEQQQQLNKAIEQLEQYKHEQQQQTEHTLNDEKNKNWSDQPVPSGVVELLTK</sequence>
<evidence type="ECO:0000313" key="4">
    <source>
        <dbReference type="Proteomes" id="UP001596996"/>
    </source>
</evidence>
<accession>A0ABW3I836</accession>
<proteinExistence type="predicted"/>
<dbReference type="EMBL" id="JBHTJN010000008">
    <property type="protein sequence ID" value="MFD0965993.1"/>
    <property type="molecule type" value="Genomic_DNA"/>
</dbReference>
<organism evidence="3 4">
    <name type="scientific">Seminibacterium arietis</name>
    <dbReference type="NCBI Taxonomy" id="1173502"/>
    <lineage>
        <taxon>Bacteria</taxon>
        <taxon>Pseudomonadati</taxon>
        <taxon>Pseudomonadota</taxon>
        <taxon>Gammaproteobacteria</taxon>
        <taxon>Pasteurellales</taxon>
        <taxon>Pasteurellaceae</taxon>
        <taxon>Seminibacterium</taxon>
    </lineage>
</organism>
<keyword evidence="4" id="KW-1185">Reference proteome</keyword>
<evidence type="ECO:0000313" key="3">
    <source>
        <dbReference type="EMBL" id="MFD0965993.1"/>
    </source>
</evidence>